<dbReference type="InterPro" id="IPR014017">
    <property type="entry name" value="DNA_helicase_UvrD-like_C"/>
</dbReference>
<dbReference type="InterPro" id="IPR014016">
    <property type="entry name" value="UvrD-like_ATP-bd"/>
</dbReference>
<comment type="caution">
    <text evidence="7">The sequence shown here is derived from an EMBL/GenBank/DDBJ whole genome shotgun (WGS) entry which is preliminary data.</text>
</comment>
<dbReference type="GO" id="GO:0016787">
    <property type="term" value="F:hydrolase activity"/>
    <property type="evidence" value="ECO:0007669"/>
    <property type="project" value="UniProtKB-UniRule"/>
</dbReference>
<accession>A0A9P3GEJ4</accession>
<protein>
    <recommendedName>
        <fullName evidence="6">UvrD-like helicase ATP-binding domain-containing protein</fullName>
    </recommendedName>
</protein>
<dbReference type="SUPFAM" id="SSF52540">
    <property type="entry name" value="P-loop containing nucleoside triphosphate hydrolases"/>
    <property type="match status" value="1"/>
</dbReference>
<evidence type="ECO:0000313" key="8">
    <source>
        <dbReference type="Proteomes" id="UP000703269"/>
    </source>
</evidence>
<organism evidence="7 8">
    <name type="scientific">Phanerochaete sordida</name>
    <dbReference type="NCBI Taxonomy" id="48140"/>
    <lineage>
        <taxon>Eukaryota</taxon>
        <taxon>Fungi</taxon>
        <taxon>Dikarya</taxon>
        <taxon>Basidiomycota</taxon>
        <taxon>Agaricomycotina</taxon>
        <taxon>Agaricomycetes</taxon>
        <taxon>Polyporales</taxon>
        <taxon>Phanerochaetaceae</taxon>
        <taxon>Phanerochaete</taxon>
    </lineage>
</organism>
<name>A0A9P3GEJ4_9APHY</name>
<gene>
    <name evidence="7" type="ORF">PsYK624_104050</name>
</gene>
<dbReference type="EMBL" id="BPQB01000038">
    <property type="protein sequence ID" value="GJE94237.1"/>
    <property type="molecule type" value="Genomic_DNA"/>
</dbReference>
<feature type="domain" description="UvrD-like helicase ATP-binding" evidence="6">
    <location>
        <begin position="495"/>
        <end position="852"/>
    </location>
</feature>
<dbReference type="Proteomes" id="UP000703269">
    <property type="component" value="Unassembled WGS sequence"/>
</dbReference>
<evidence type="ECO:0000256" key="2">
    <source>
        <dbReference type="ARBA" id="ARBA00022801"/>
    </source>
</evidence>
<evidence type="ECO:0000313" key="7">
    <source>
        <dbReference type="EMBL" id="GJE94237.1"/>
    </source>
</evidence>
<evidence type="ECO:0000256" key="5">
    <source>
        <dbReference type="PROSITE-ProRule" id="PRU00560"/>
    </source>
</evidence>
<keyword evidence="4 5" id="KW-0067">ATP-binding</keyword>
<dbReference type="PANTHER" id="PTHR21529:SF4">
    <property type="entry name" value="TPR AND ANKYRIN REPEAT-CONTAINING PROTEIN 1"/>
    <property type="match status" value="1"/>
</dbReference>
<reference evidence="7 8" key="1">
    <citation type="submission" date="2021-08" db="EMBL/GenBank/DDBJ databases">
        <title>Draft Genome Sequence of Phanerochaete sordida strain YK-624.</title>
        <authorList>
            <person name="Mori T."/>
            <person name="Dohra H."/>
            <person name="Suzuki T."/>
            <person name="Kawagishi H."/>
            <person name="Hirai H."/>
        </authorList>
    </citation>
    <scope>NUCLEOTIDE SEQUENCE [LARGE SCALE GENOMIC DNA]</scope>
    <source>
        <strain evidence="7 8">YK-624</strain>
    </source>
</reference>
<dbReference type="Pfam" id="PF13361">
    <property type="entry name" value="UvrD_C"/>
    <property type="match status" value="1"/>
</dbReference>
<evidence type="ECO:0000256" key="1">
    <source>
        <dbReference type="ARBA" id="ARBA00022741"/>
    </source>
</evidence>
<proteinExistence type="predicted"/>
<dbReference type="PANTHER" id="PTHR21529">
    <property type="entry name" value="MAMMARY TURMOR VIRUS RECEPTOR HOMOLOG 1, 2 MTVR1, 2"/>
    <property type="match status" value="1"/>
</dbReference>
<evidence type="ECO:0000256" key="3">
    <source>
        <dbReference type="ARBA" id="ARBA00022806"/>
    </source>
</evidence>
<keyword evidence="3 5" id="KW-0347">Helicase</keyword>
<feature type="binding site" evidence="5">
    <location>
        <begin position="516"/>
        <end position="523"/>
    </location>
    <ligand>
        <name>ATP</name>
        <dbReference type="ChEBI" id="CHEBI:30616"/>
    </ligand>
</feature>
<dbReference type="InterPro" id="IPR027417">
    <property type="entry name" value="P-loop_NTPase"/>
</dbReference>
<evidence type="ECO:0000256" key="4">
    <source>
        <dbReference type="ARBA" id="ARBA00022840"/>
    </source>
</evidence>
<keyword evidence="1 5" id="KW-0547">Nucleotide-binding</keyword>
<evidence type="ECO:0000259" key="6">
    <source>
        <dbReference type="PROSITE" id="PS51198"/>
    </source>
</evidence>
<keyword evidence="2 5" id="KW-0378">Hydrolase</keyword>
<dbReference type="GO" id="GO:0004386">
    <property type="term" value="F:helicase activity"/>
    <property type="evidence" value="ECO:0007669"/>
    <property type="project" value="UniProtKB-UniRule"/>
</dbReference>
<keyword evidence="8" id="KW-1185">Reference proteome</keyword>
<dbReference type="GO" id="GO:0005524">
    <property type="term" value="F:ATP binding"/>
    <property type="evidence" value="ECO:0007669"/>
    <property type="project" value="UniProtKB-UniRule"/>
</dbReference>
<dbReference type="PROSITE" id="PS51198">
    <property type="entry name" value="UVRD_HELICASE_ATP_BIND"/>
    <property type="match status" value="1"/>
</dbReference>
<dbReference type="OrthoDB" id="3156807at2759"/>
<dbReference type="Gene3D" id="3.40.50.300">
    <property type="entry name" value="P-loop containing nucleotide triphosphate hydrolases"/>
    <property type="match status" value="2"/>
</dbReference>
<sequence length="2135" mass="242471">MPRRTPKQAARGKQAKFKLDKGLLDADCMRDDAYFDTAISHLEGHLRNPGVDTSELLREVISMPRILEIFIHGISLESYTMLVDRLEDTFPRTATSFGSSLASALLDKLSTFFCSFHTPLFDEHLRRFQRVRPLLAELASVSPVSDAGEQQGPVHGGRNCGRVSQKQAKKAKRAQQLLRFDRRSFDDWGVKVPASAGEALDMARKALQEMLELLKKYMAALREPEHREHIRGGCARNHLTNGDLASTEAPGKVPGETEGSFITLDELPDIPSAYSKLQLGSGLYVDNPEDFGPWRILRSGRFCGQLRSTYKDNPDLHDIIRKKLKELSHGHFSADNHKRLRGSDKGVHVFEAKMTGDTRLVYYIALVKEFGSDVTVHKQVLRIMGKYSHAQIARPHFWDAISRSYPGNKLERELCNRRSKQPRPGDDVVEPLTFTDKDIAEKIDRDDEHDEHDEQLPDLSAQERLELQAFRTEKYEPFSTAFLRGIIEDEDVTHPFYVSSQEHEVIQHPGACYVIGRSGTGKTTTLVYRMVDLEVLSRDQNLPRRQVFDTRSRVLAEHVERSFTKLCKDAHIDHSTGEDLGLVDKDEEERRRSRLPRRFCDLTDEHFPLFVSTDQFYRLLGEDCNDIVDAQNRMKTGTLLETDVDIFMEEDLRPVPLNVISYATFSSSYWGQFSMQQKKGLEAPAVYSEFIGVIKGSKTAILSPNGHLDRESYRGISDRRSSFISRKDDIYSLFEAYSKMLALRGQADEADRSQALIHNIKTLKKHRVPGAPTVDFIYVDEVQDHLLVDACIMRLICRYAEGAFWAGDTAQTISAGSSFQFNELRSLIYEMEKGSKRSNGKVFRLTENYRSHRGIVRCANTIVKLVSRFWPNTIDALAEETARQDGLVPTFFSGKRGERPPLEEFMSDDGKHAIEFGAKQCVLVRDTATRDRIYSEHGNIGIVLTVLDCKGLEFDDVVLYNFFEDSELSVSQWRLVLSECDDPKHKCPDFDEVKHHGLCRELKLLYVAITRARSHVWILDYSDKGEPMRTLWQHKKQIEIWTPGSHIPRLAESSSSAEWADIAERLFHERKYLEAMRAFEKAGMPGRKAASEAYNLRALAESVERTGPSRETNRRSAHAEAARAFLVAADLAILPEERKVYARISGECFAEAGDDINAATSFEEAKEYSLSAKYFRATGSFDEAIRLTQEHKADMQPELVAQILNVSKLHYLQSGQLIKAQELFDSVEETAEFTRLYGLDAPLAALYESHDRPAEAAETHLQLGHLDKAVDLFLEAGKKDVANMHRACSCILDELWRGMPMGTRLSADHPRMRQLLQLRARLPSDSLSDVEKLQLSMFYLIAHDNIKELQRLGQRCIMRHPGIGIRCLDHVFSTESVYATFASSQPSGTGEMLNIFSSYIGTLRSFASLERPRDNPSMQKLLAFSRNPETGMYVVLRPTPLEPQLPWWGVVTGENPGVSLTVAPESMDRVIRTFLRTLLLARVRLENEAFMLSPLSRQPCLVFALEGRCSGAQHLHIPLAALSKSFRVLSLLVWAQIHICAHACGVDSPSFDIPQQRFWLSRLYQCWQTPIGNVGSVLREPTRDNRIIDRWLRDVLFALAPCTTISYTPEGFLTALLRYWMLSRAAMRGEYPPYARRLPCVTTPFPTWLERLPDGVHITQDLLSFFMCEFRGMSTCVGVLRHIVWRPVEISVLCDFLDTVSSSYVVIHRARTARTFHGIVLPRHWMIDVSKLFSESTFRKEADAAVEYIKIEGVLIWRLITGLNTGNLMIPRPRYMTSRIYITRICQNLAIVGYNVQDPAVQDEIFRLLLSLNTPGVHWLYRKLAAVTTWDQLIDIVDTNAFEFSVGDVIQLAERGKLATTPLPVRQFTRIVYKEISEISAQLTSVVLGGAESCTAQAFQDSISPDAFVEEHPRDVDPNDEDDLSAITVLEEAETRFASYTKEDRAVLRRALAILLSRREKRRFASSWATPGTISILRTQHFSAFLEQGRKMDWSGPLRRFYRKLYLGPVPHVMVALHFILDYLRQKMRETTQRLGGKLGHEADLDAIHTEVVRLKGFSSTAEQHKESLCPLADVHREAARERLEQIVSEVQIFARIVSEDPGMRWEDDLAIAVKGILPRGVAASVTRPDGELIM</sequence>
<dbReference type="InterPro" id="IPR039904">
    <property type="entry name" value="TRANK1"/>
</dbReference>